<organism evidence="1 2">
    <name type="scientific">Aeromicrobium ginsengisoli</name>
    <dbReference type="NCBI Taxonomy" id="363867"/>
    <lineage>
        <taxon>Bacteria</taxon>
        <taxon>Bacillati</taxon>
        <taxon>Actinomycetota</taxon>
        <taxon>Actinomycetes</taxon>
        <taxon>Propionibacteriales</taxon>
        <taxon>Nocardioidaceae</taxon>
        <taxon>Aeromicrobium</taxon>
    </lineage>
</organism>
<protein>
    <submittedName>
        <fullName evidence="1">Uncharacterized protein</fullName>
    </submittedName>
</protein>
<keyword evidence="2" id="KW-1185">Reference proteome</keyword>
<dbReference type="OrthoDB" id="2864568at2"/>
<sequence>MSTAAQAGNAHFIASQTSASQSGTTLTVKFKEAGLESGSQETVQVSGHLDATYSCVNGGNKVPSDPKKTTVSGDFQQSGTFTAGKNGNLVGSLSVTGPAASTVLDCPPGQKATLVAAVWSSISIDDLTSGAHLDL</sequence>
<name>A0A5M4FB11_9ACTN</name>
<reference evidence="1" key="1">
    <citation type="submission" date="2019-09" db="EMBL/GenBank/DDBJ databases">
        <authorList>
            <person name="Li J."/>
        </authorList>
    </citation>
    <scope>NUCLEOTIDE SEQUENCE [LARGE SCALE GENOMIC DNA]</scope>
    <source>
        <strain evidence="1">JCM 14732</strain>
    </source>
</reference>
<gene>
    <name evidence="1" type="ORF">ESP70_014880</name>
</gene>
<evidence type="ECO:0000313" key="1">
    <source>
        <dbReference type="EMBL" id="KAA1395439.1"/>
    </source>
</evidence>
<evidence type="ECO:0000313" key="2">
    <source>
        <dbReference type="Proteomes" id="UP000380867"/>
    </source>
</evidence>
<comment type="caution">
    <text evidence="1">The sequence shown here is derived from an EMBL/GenBank/DDBJ whole genome shotgun (WGS) entry which is preliminary data.</text>
</comment>
<dbReference type="RefSeq" id="WP_149690104.1">
    <property type="nucleotide sequence ID" value="NZ_SDPQ02000003.1"/>
</dbReference>
<dbReference type="Proteomes" id="UP000380867">
    <property type="component" value="Unassembled WGS sequence"/>
</dbReference>
<proteinExistence type="predicted"/>
<dbReference type="EMBL" id="SDPQ02000003">
    <property type="protein sequence ID" value="KAA1395439.1"/>
    <property type="molecule type" value="Genomic_DNA"/>
</dbReference>
<dbReference type="AlphaFoldDB" id="A0A5M4FB11"/>
<accession>A0A5M4FB11</accession>